<dbReference type="PANTHER" id="PTHR21180">
    <property type="entry name" value="ENDONUCLEASE/EXONUCLEASE/PHOSPHATASE FAMILY DOMAIN-CONTAINING PROTEIN 1"/>
    <property type="match status" value="1"/>
</dbReference>
<keyword evidence="1" id="KW-0812">Transmembrane</keyword>
<comment type="caution">
    <text evidence="2">The sequence shown here is derived from an EMBL/GenBank/DDBJ whole genome shotgun (WGS) entry which is preliminary data.</text>
</comment>
<evidence type="ECO:0000313" key="3">
    <source>
        <dbReference type="Proteomes" id="UP001501207"/>
    </source>
</evidence>
<keyword evidence="1" id="KW-1133">Transmembrane helix</keyword>
<dbReference type="Gene3D" id="1.10.150.280">
    <property type="entry name" value="AF1531-like domain"/>
    <property type="match status" value="3"/>
</dbReference>
<reference evidence="3" key="1">
    <citation type="journal article" date="2019" name="Int. J. Syst. Evol. Microbiol.">
        <title>The Global Catalogue of Microorganisms (GCM) 10K type strain sequencing project: providing services to taxonomists for standard genome sequencing and annotation.</title>
        <authorList>
            <consortium name="The Broad Institute Genomics Platform"/>
            <consortium name="The Broad Institute Genome Sequencing Center for Infectious Disease"/>
            <person name="Wu L."/>
            <person name="Ma J."/>
        </authorList>
    </citation>
    <scope>NUCLEOTIDE SEQUENCE [LARGE SCALE GENOMIC DNA]</scope>
    <source>
        <strain evidence="3">JCM 17664</strain>
    </source>
</reference>
<feature type="transmembrane region" description="Helical" evidence="1">
    <location>
        <begin position="20"/>
        <end position="37"/>
    </location>
</feature>
<dbReference type="RefSeq" id="WP_344975181.1">
    <property type="nucleotide sequence ID" value="NZ_BAABFN010000001.1"/>
</dbReference>
<sequence>MRKNAFRDYFSFTRGQQRGILALLLIIVALLLMPYWLPHPAARSASDFRAYRRAIAEFEKRKDDDTARVFSREDRTSVKAALFHFDPNSLADSGWQRLGVSPRVARTIRHYREAGGRFYKPEDLQKIYGLSPAMYKRLLPYVRLKNAEEARFAPKRENPPAVSGVQQEAVTGLQHYRYPKPADFALDINTADSADWVRLQGIGPARAAYILRFRERLGGFYRVSQVAEVYGLPDSVFRKIEHQLNISSVDLKKININTATVDEMKSHPYISYRLAATIKAFREEHGSFDSVEDLKQVALVDDRIYRKLAPYIVAR</sequence>
<gene>
    <name evidence="2" type="ORF">GCM10023143_06260</name>
</gene>
<dbReference type="Proteomes" id="UP001501207">
    <property type="component" value="Unassembled WGS sequence"/>
</dbReference>
<dbReference type="PANTHER" id="PTHR21180:SF32">
    <property type="entry name" value="ENDONUCLEASE_EXONUCLEASE_PHOSPHATASE FAMILY DOMAIN-CONTAINING PROTEIN 1"/>
    <property type="match status" value="1"/>
</dbReference>
<dbReference type="EMBL" id="BAABFN010000001">
    <property type="protein sequence ID" value="GAA4303151.1"/>
    <property type="molecule type" value="Genomic_DNA"/>
</dbReference>
<dbReference type="SUPFAM" id="SSF47781">
    <property type="entry name" value="RuvA domain 2-like"/>
    <property type="match status" value="3"/>
</dbReference>
<name>A0ABP8FG95_9BACT</name>
<organism evidence="2 3">
    <name type="scientific">Compostibacter hankyongensis</name>
    <dbReference type="NCBI Taxonomy" id="1007089"/>
    <lineage>
        <taxon>Bacteria</taxon>
        <taxon>Pseudomonadati</taxon>
        <taxon>Bacteroidota</taxon>
        <taxon>Chitinophagia</taxon>
        <taxon>Chitinophagales</taxon>
        <taxon>Chitinophagaceae</taxon>
        <taxon>Compostibacter</taxon>
    </lineage>
</organism>
<protein>
    <submittedName>
        <fullName evidence="2">Helix-hairpin-helix domain-containing protein</fullName>
    </submittedName>
</protein>
<proteinExistence type="predicted"/>
<evidence type="ECO:0000313" key="2">
    <source>
        <dbReference type="EMBL" id="GAA4303151.1"/>
    </source>
</evidence>
<keyword evidence="3" id="KW-1185">Reference proteome</keyword>
<dbReference type="Pfam" id="PF12836">
    <property type="entry name" value="HHH_3"/>
    <property type="match status" value="3"/>
</dbReference>
<dbReference type="InterPro" id="IPR051675">
    <property type="entry name" value="Endo/Exo/Phosphatase_dom_1"/>
</dbReference>
<dbReference type="InterPro" id="IPR010994">
    <property type="entry name" value="RuvA_2-like"/>
</dbReference>
<keyword evidence="1" id="KW-0472">Membrane</keyword>
<accession>A0ABP8FG95</accession>
<evidence type="ECO:0000256" key="1">
    <source>
        <dbReference type="SAM" id="Phobius"/>
    </source>
</evidence>